<sequence length="372" mass="41498">MAVWLLVCCAMVFATLMIGGITRLTHAGLSIVEWQPLVGALPPLTEAHWQELFAKYQLTPEFRLRNHDMTLAGFQFIFWWEWAHRLSGRLIGLVFFVPYVWFLIRGQLRGPLAWKVLGFFVLGGLQGAMGWYMVKSGLVDDPHVSPYRLAAHLGLAFLIFGLMLWTALGLLQPRRRFSAVPQEDFPETALPNSGFKHFLRSDSKLRGISPAPAPCVPSETFTRRLGVALIALVFLMVLSGALVAGIHAGLAYNTFPLMNGFIVPPETFQLEPLWLNFFSNMATVQLDHRLIAWTLLGVIPWFVWRVRSESPSARPAAALLLVWLGVQAGLGISTLLLRVPVPLAAAHQAGAMILFGLVLWVNHAIRRAHRTI</sequence>
<name>A0A0C5JR16_9PROT</name>
<evidence type="ECO:0000256" key="7">
    <source>
        <dbReference type="ARBA" id="ARBA00023004"/>
    </source>
</evidence>
<dbReference type="GO" id="GO:0046872">
    <property type="term" value="F:metal ion binding"/>
    <property type="evidence" value="ECO:0007669"/>
    <property type="project" value="UniProtKB-KW"/>
</dbReference>
<reference evidence="13 14" key="1">
    <citation type="journal article" date="2015" name="Genome Announc.">
        <title>Complete Genome Sequence of a Novel Bacterium within the Family Rhodocyclaceae That Degrades Polycyclic Aromatic Hydrocarbons.</title>
        <authorList>
            <person name="Singleton D.R."/>
            <person name="Dickey A.N."/>
            <person name="Scholl E.H."/>
            <person name="Wright F.A."/>
            <person name="Aitken M.D."/>
        </authorList>
    </citation>
    <scope>NUCLEOTIDE SEQUENCE [LARGE SCALE GENOMIC DNA]</scope>
    <source>
        <strain evidence="14">PG1-Ca6</strain>
    </source>
</reference>
<evidence type="ECO:0000256" key="9">
    <source>
        <dbReference type="ARBA" id="ARBA00023136"/>
    </source>
</evidence>
<gene>
    <name evidence="12" type="primary">ctaA</name>
    <name evidence="13" type="ORF">PG1C_12215</name>
</gene>
<dbReference type="GO" id="GO:0016653">
    <property type="term" value="F:oxidoreductase activity, acting on NAD(P)H, heme protein as acceptor"/>
    <property type="evidence" value="ECO:0007669"/>
    <property type="project" value="TreeGrafter"/>
</dbReference>
<dbReference type="GO" id="GO:0120547">
    <property type="term" value="F:heme A synthase activity"/>
    <property type="evidence" value="ECO:0007669"/>
    <property type="project" value="UniProtKB-EC"/>
</dbReference>
<evidence type="ECO:0000256" key="10">
    <source>
        <dbReference type="ARBA" id="ARBA00044501"/>
    </source>
</evidence>
<dbReference type="PATRIC" id="fig|1565605.3.peg.2592"/>
<keyword evidence="8 12" id="KW-0350">Heme biosynthesis</keyword>
<dbReference type="STRING" id="1565605.PG1C_12215"/>
<feature type="binding site" description="axial binding residue" evidence="12">
    <location>
        <position position="288"/>
    </location>
    <ligand>
        <name>heme</name>
        <dbReference type="ChEBI" id="CHEBI:30413"/>
    </ligand>
    <ligandPart>
        <name>Fe</name>
        <dbReference type="ChEBI" id="CHEBI:18248"/>
    </ligandPart>
</feature>
<dbReference type="GO" id="GO:0006784">
    <property type="term" value="P:heme A biosynthetic process"/>
    <property type="evidence" value="ECO:0007669"/>
    <property type="project" value="UniProtKB-UniRule"/>
</dbReference>
<keyword evidence="12" id="KW-1003">Cell membrane</keyword>
<dbReference type="Pfam" id="PF02628">
    <property type="entry name" value="COX15-CtaA"/>
    <property type="match status" value="1"/>
</dbReference>
<feature type="transmembrane region" description="Helical" evidence="12">
    <location>
        <begin position="116"/>
        <end position="134"/>
    </location>
</feature>
<comment type="function">
    <text evidence="12">Catalyzes the conversion of heme O to heme A by two successive hydroxylations of the methyl group at C8. The first hydroxylation forms heme I, the second hydroxylation results in an unstable dihydroxymethyl group, which spontaneously dehydrates, resulting in the formyl group of heme A.</text>
</comment>
<dbReference type="PANTHER" id="PTHR23289:SF2">
    <property type="entry name" value="CYTOCHROME C OXIDASE ASSEMBLY PROTEIN COX15 HOMOLOG"/>
    <property type="match status" value="1"/>
</dbReference>
<evidence type="ECO:0000313" key="13">
    <source>
        <dbReference type="EMBL" id="AJP49656.1"/>
    </source>
</evidence>
<comment type="subunit">
    <text evidence="12">Interacts with CtaB.</text>
</comment>
<dbReference type="UniPathway" id="UPA00269">
    <property type="reaction ID" value="UER00713"/>
</dbReference>
<keyword evidence="5 12" id="KW-1133">Transmembrane helix</keyword>
<feature type="transmembrane region" description="Helical" evidence="12">
    <location>
        <begin position="343"/>
        <end position="361"/>
    </location>
</feature>
<dbReference type="InterPro" id="IPR023754">
    <property type="entry name" value="HemeA_Synthase_type2"/>
</dbReference>
<evidence type="ECO:0000256" key="3">
    <source>
        <dbReference type="ARBA" id="ARBA00022692"/>
    </source>
</evidence>
<evidence type="ECO:0000256" key="12">
    <source>
        <dbReference type="HAMAP-Rule" id="MF_01665"/>
    </source>
</evidence>
<keyword evidence="3 12" id="KW-0812">Transmembrane</keyword>
<feature type="transmembrane region" description="Helical" evidence="12">
    <location>
        <begin position="149"/>
        <end position="171"/>
    </location>
</feature>
<feature type="transmembrane region" description="Helical" evidence="12">
    <location>
        <begin position="316"/>
        <end position="337"/>
    </location>
</feature>
<evidence type="ECO:0000256" key="5">
    <source>
        <dbReference type="ARBA" id="ARBA00022989"/>
    </source>
</evidence>
<evidence type="ECO:0000256" key="2">
    <source>
        <dbReference type="ARBA" id="ARBA00004141"/>
    </source>
</evidence>
<dbReference type="InterPro" id="IPR003780">
    <property type="entry name" value="COX15/CtaA_fam"/>
</dbReference>
<evidence type="ECO:0000256" key="11">
    <source>
        <dbReference type="ARBA" id="ARBA00048044"/>
    </source>
</evidence>
<comment type="cofactor">
    <cofactor evidence="1 12">
        <name>heme b</name>
        <dbReference type="ChEBI" id="CHEBI:60344"/>
    </cofactor>
</comment>
<evidence type="ECO:0000313" key="14">
    <source>
        <dbReference type="Proteomes" id="UP000061603"/>
    </source>
</evidence>
<feature type="binding site" description="axial binding residue" evidence="12">
    <location>
        <position position="347"/>
    </location>
    <ligand>
        <name>heme</name>
        <dbReference type="ChEBI" id="CHEBI:30413"/>
    </ligand>
    <ligandPart>
        <name>Fe</name>
        <dbReference type="ChEBI" id="CHEBI:18248"/>
    </ligandPart>
</feature>
<keyword evidence="9 12" id="KW-0472">Membrane</keyword>
<accession>A0A0C5JR16</accession>
<dbReference type="KEGG" id="rbu:PG1C_12215"/>
<protein>
    <recommendedName>
        <fullName evidence="12">Heme A synthase</fullName>
        <shortName evidence="12">HAS</shortName>
        <ecNumber evidence="12">1.17.99.9</ecNumber>
    </recommendedName>
    <alternativeName>
        <fullName evidence="12">Cytochrome aa3-controlling protein</fullName>
    </alternativeName>
</protein>
<dbReference type="EMBL" id="CP010554">
    <property type="protein sequence ID" value="AJP49656.1"/>
    <property type="molecule type" value="Genomic_DNA"/>
</dbReference>
<comment type="similarity">
    <text evidence="12">Belongs to the COX15/CtaA family. Type 2 subfamily.</text>
</comment>
<evidence type="ECO:0000256" key="1">
    <source>
        <dbReference type="ARBA" id="ARBA00001970"/>
    </source>
</evidence>
<keyword evidence="7 12" id="KW-0408">Iron</keyword>
<keyword evidence="6 12" id="KW-0560">Oxidoreductase</keyword>
<organism evidence="13 14">
    <name type="scientific">Rugosibacter aromaticivorans</name>
    <dbReference type="NCBI Taxonomy" id="1565605"/>
    <lineage>
        <taxon>Bacteria</taxon>
        <taxon>Pseudomonadati</taxon>
        <taxon>Pseudomonadota</taxon>
        <taxon>Betaproteobacteria</taxon>
        <taxon>Nitrosomonadales</taxon>
        <taxon>Sterolibacteriaceae</taxon>
        <taxon>Rugosibacter</taxon>
    </lineage>
</organism>
<feature type="transmembrane region" description="Helical" evidence="12">
    <location>
        <begin position="227"/>
        <end position="250"/>
    </location>
</feature>
<evidence type="ECO:0000256" key="8">
    <source>
        <dbReference type="ARBA" id="ARBA00023133"/>
    </source>
</evidence>
<comment type="caution">
    <text evidence="12">Lacks conserved residue(s) required for the propagation of feature annotation.</text>
</comment>
<dbReference type="PANTHER" id="PTHR23289">
    <property type="entry name" value="CYTOCHROME C OXIDASE ASSEMBLY PROTEIN COX15"/>
    <property type="match status" value="1"/>
</dbReference>
<dbReference type="HOGENOM" id="CLU_017627_0_0_4"/>
<dbReference type="GO" id="GO:0005886">
    <property type="term" value="C:plasma membrane"/>
    <property type="evidence" value="ECO:0007669"/>
    <property type="project" value="UniProtKB-SubCell"/>
</dbReference>
<feature type="transmembrane region" description="Helical" evidence="12">
    <location>
        <begin position="286"/>
        <end position="304"/>
    </location>
</feature>
<dbReference type="AlphaFoldDB" id="A0A0C5JR16"/>
<evidence type="ECO:0000256" key="4">
    <source>
        <dbReference type="ARBA" id="ARBA00022723"/>
    </source>
</evidence>
<dbReference type="Proteomes" id="UP000061603">
    <property type="component" value="Chromosome"/>
</dbReference>
<comment type="catalytic activity">
    <reaction evidence="11">
        <text>Fe(II)-heme o + 2 A + H2O = Fe(II)-heme a + 2 AH2</text>
        <dbReference type="Rhea" id="RHEA:63388"/>
        <dbReference type="ChEBI" id="CHEBI:13193"/>
        <dbReference type="ChEBI" id="CHEBI:15377"/>
        <dbReference type="ChEBI" id="CHEBI:17499"/>
        <dbReference type="ChEBI" id="CHEBI:60530"/>
        <dbReference type="ChEBI" id="CHEBI:61715"/>
        <dbReference type="EC" id="1.17.99.9"/>
    </reaction>
    <physiologicalReaction direction="left-to-right" evidence="11">
        <dbReference type="Rhea" id="RHEA:63389"/>
    </physiologicalReaction>
</comment>
<proteinExistence type="inferred from homology"/>
<feature type="transmembrane region" description="Helical" evidence="12">
    <location>
        <begin position="86"/>
        <end position="104"/>
    </location>
</feature>
<dbReference type="EC" id="1.17.99.9" evidence="12"/>
<comment type="pathway">
    <text evidence="10 12">Porphyrin-containing compound metabolism; heme A biosynthesis; heme A from heme O: step 1/1.</text>
</comment>
<keyword evidence="4 12" id="KW-0479">Metal-binding</keyword>
<comment type="subcellular location">
    <subcellularLocation>
        <location evidence="12">Cell membrane</location>
        <topology evidence="12">Multi-pass membrane protein</topology>
    </subcellularLocation>
    <subcellularLocation>
        <location evidence="2">Membrane</location>
        <topology evidence="2">Multi-pass membrane protein</topology>
    </subcellularLocation>
</comment>
<dbReference type="HAMAP" id="MF_01665">
    <property type="entry name" value="HemeA_synth_type2"/>
    <property type="match status" value="1"/>
</dbReference>
<keyword evidence="14" id="KW-1185">Reference proteome</keyword>
<evidence type="ECO:0000256" key="6">
    <source>
        <dbReference type="ARBA" id="ARBA00023002"/>
    </source>
</evidence>